<accession>A0A2H5BNG4</accession>
<keyword evidence="1" id="KW-1133">Transmembrane helix</keyword>
<organism evidence="2 3">
    <name type="scientific">Klebsiella phage Menlow</name>
    <dbReference type="NCBI Taxonomy" id="2054273"/>
    <lineage>
        <taxon>Viruses</taxon>
        <taxon>Duplodnaviria</taxon>
        <taxon>Heunggongvirae</taxon>
        <taxon>Uroviricota</taxon>
        <taxon>Caudoviricetes</taxon>
        <taxon>Pantevenvirales</taxon>
        <taxon>Ackermannviridae</taxon>
        <taxon>Taipeivirus</taxon>
        <taxon>Taipeivirus menlow</taxon>
    </lineage>
</organism>
<keyword evidence="3" id="KW-1185">Reference proteome</keyword>
<protein>
    <recommendedName>
        <fullName evidence="4">Holin</fullName>
    </recommendedName>
</protein>
<evidence type="ECO:0000256" key="1">
    <source>
        <dbReference type="SAM" id="Phobius"/>
    </source>
</evidence>
<evidence type="ECO:0008006" key="4">
    <source>
        <dbReference type="Google" id="ProtNLM"/>
    </source>
</evidence>
<evidence type="ECO:0000313" key="3">
    <source>
        <dbReference type="Proteomes" id="UP000241701"/>
    </source>
</evidence>
<keyword evidence="1" id="KW-0472">Membrane</keyword>
<reference evidence="3" key="1">
    <citation type="submission" date="2017-11" db="EMBL/GenBank/DDBJ databases">
        <title>Complete Genome of Klebsiella pneumoniae Myophage Menlow.</title>
        <authorList>
            <person name="Newkirk H.N."/>
            <person name="Lessor L."/>
            <person name="Liu M."/>
        </authorList>
    </citation>
    <scope>NUCLEOTIDE SEQUENCE [LARGE SCALE GENOMIC DNA]</scope>
</reference>
<keyword evidence="1" id="KW-0812">Transmembrane</keyword>
<feature type="transmembrane region" description="Helical" evidence="1">
    <location>
        <begin position="12"/>
        <end position="38"/>
    </location>
</feature>
<dbReference type="Proteomes" id="UP000241701">
    <property type="component" value="Segment"/>
</dbReference>
<evidence type="ECO:0000313" key="2">
    <source>
        <dbReference type="EMBL" id="AUG87883.1"/>
    </source>
</evidence>
<dbReference type="EMBL" id="MG428990">
    <property type="protein sequence ID" value="AUG87883.1"/>
    <property type="molecule type" value="Genomic_DNA"/>
</dbReference>
<proteinExistence type="predicted"/>
<gene>
    <name evidence="2" type="ORF">CPT_Menlow_182</name>
</gene>
<sequence length="44" mass="5054">MSSYTIPGETQMTFFDVFLTNILFGFGVLVLCIAVRLLNLKKRR</sequence>
<name>A0A2H5BNG4_9CAUD</name>